<dbReference type="EMBL" id="BK015796">
    <property type="protein sequence ID" value="DAE25303.1"/>
    <property type="molecule type" value="Genomic_DNA"/>
</dbReference>
<reference evidence="1" key="1">
    <citation type="journal article" date="2021" name="Proc. Natl. Acad. Sci. U.S.A.">
        <title>A Catalog of Tens of Thousands of Viruses from Human Metagenomes Reveals Hidden Associations with Chronic Diseases.</title>
        <authorList>
            <person name="Tisza M.J."/>
            <person name="Buck C.B."/>
        </authorList>
    </citation>
    <scope>NUCLEOTIDE SEQUENCE</scope>
    <source>
        <strain evidence="1">Ctj7g1</strain>
    </source>
</reference>
<accession>A0A8S5R1D5</accession>
<organism evidence="1">
    <name type="scientific">Siphoviridae sp. ctj7g1</name>
    <dbReference type="NCBI Taxonomy" id="2826438"/>
    <lineage>
        <taxon>Viruses</taxon>
        <taxon>Duplodnaviria</taxon>
        <taxon>Heunggongvirae</taxon>
        <taxon>Uroviricota</taxon>
        <taxon>Caudoviricetes</taxon>
    </lineage>
</organism>
<name>A0A8S5R1D5_9CAUD</name>
<sequence length="40" mass="4652">MAHLAQKHPLTRAFTSKHPGPLWSTLFWPLVKYRSSRAFS</sequence>
<protein>
    <submittedName>
        <fullName evidence="1">Uncharacterized protein</fullName>
    </submittedName>
</protein>
<proteinExistence type="predicted"/>
<evidence type="ECO:0000313" key="1">
    <source>
        <dbReference type="EMBL" id="DAE25303.1"/>
    </source>
</evidence>